<organism evidence="1 2">
    <name type="scientific">Romanomermis culicivorax</name>
    <name type="common">Nematode worm</name>
    <dbReference type="NCBI Taxonomy" id="13658"/>
    <lineage>
        <taxon>Eukaryota</taxon>
        <taxon>Metazoa</taxon>
        <taxon>Ecdysozoa</taxon>
        <taxon>Nematoda</taxon>
        <taxon>Enoplea</taxon>
        <taxon>Dorylaimia</taxon>
        <taxon>Mermithida</taxon>
        <taxon>Mermithoidea</taxon>
        <taxon>Mermithidae</taxon>
        <taxon>Romanomermis</taxon>
    </lineage>
</organism>
<dbReference type="WBParaSite" id="nRc.2.0.1.t18587-RA">
    <property type="protein sequence ID" value="nRc.2.0.1.t18587-RA"/>
    <property type="gene ID" value="nRc.2.0.1.g18587"/>
</dbReference>
<reference evidence="2" key="1">
    <citation type="submission" date="2022-11" db="UniProtKB">
        <authorList>
            <consortium name="WormBaseParasite"/>
        </authorList>
    </citation>
    <scope>IDENTIFICATION</scope>
</reference>
<proteinExistence type="predicted"/>
<protein>
    <submittedName>
        <fullName evidence="2">FLYWCH-type domain-containing protein</fullName>
    </submittedName>
</protein>
<evidence type="ECO:0000313" key="1">
    <source>
        <dbReference type="Proteomes" id="UP000887565"/>
    </source>
</evidence>
<dbReference type="Gene3D" id="2.20.25.240">
    <property type="match status" value="1"/>
</dbReference>
<keyword evidence="1" id="KW-1185">Reference proteome</keyword>
<dbReference type="AlphaFoldDB" id="A0A915IXV7"/>
<accession>A0A915IXV7</accession>
<name>A0A915IXV7_ROMCU</name>
<dbReference type="Proteomes" id="UP000887565">
    <property type="component" value="Unplaced"/>
</dbReference>
<sequence length="84" mass="9767">MELYQTHRGKEALSLDGFVYRIDKKIWGCAKTQCKGRIWTSVTSQDPIVRQNHDHPPSLETTMIRKAVFDMKTLAALTRIYNEK</sequence>
<evidence type="ECO:0000313" key="2">
    <source>
        <dbReference type="WBParaSite" id="nRc.2.0.1.t18587-RA"/>
    </source>
</evidence>